<dbReference type="GO" id="GO:0044281">
    <property type="term" value="P:small molecule metabolic process"/>
    <property type="evidence" value="ECO:0007669"/>
    <property type="project" value="UniProtKB-ARBA"/>
</dbReference>
<dbReference type="PANTHER" id="PTHR48084">
    <property type="entry name" value="2-OXOGLUTARATE OXIDOREDUCTASE SUBUNIT KORB-RELATED"/>
    <property type="match status" value="1"/>
</dbReference>
<keyword evidence="6" id="KW-1185">Reference proteome</keyword>
<evidence type="ECO:0000256" key="1">
    <source>
        <dbReference type="ARBA" id="ARBA00023002"/>
    </source>
</evidence>
<dbReference type="Pfam" id="PF02775">
    <property type="entry name" value="TPP_enzyme_C"/>
    <property type="match status" value="1"/>
</dbReference>
<reference evidence="5" key="1">
    <citation type="submission" date="2023-03" db="EMBL/GenBank/DDBJ databases">
        <title>Stygiobacter electus gen. nov., sp. nov., facultatively anaerobic thermotolerant bacterium of the class Ignavibacteria from a well of Yessentuki mineral water deposit.</title>
        <authorList>
            <person name="Podosokorskaya O.A."/>
            <person name="Elcheninov A.G."/>
            <person name="Petrova N.F."/>
            <person name="Zavarzina D.G."/>
            <person name="Kublanov I.V."/>
            <person name="Merkel A.Y."/>
        </authorList>
    </citation>
    <scope>NUCLEOTIDE SEQUENCE</scope>
    <source>
        <strain evidence="5">09-Me</strain>
    </source>
</reference>
<proteinExistence type="predicted"/>
<dbReference type="InterPro" id="IPR002869">
    <property type="entry name" value="Pyrv_flavodox_OxRed_cen"/>
</dbReference>
<dbReference type="GO" id="GO:0030976">
    <property type="term" value="F:thiamine pyrophosphate binding"/>
    <property type="evidence" value="ECO:0007669"/>
    <property type="project" value="InterPro"/>
</dbReference>
<accession>A0AAE3P005</accession>
<dbReference type="GO" id="GO:0000287">
    <property type="term" value="F:magnesium ion binding"/>
    <property type="evidence" value="ECO:0007669"/>
    <property type="project" value="InterPro"/>
</dbReference>
<evidence type="ECO:0000313" key="6">
    <source>
        <dbReference type="Proteomes" id="UP001221302"/>
    </source>
</evidence>
<feature type="domain" description="Thiamine pyrophosphate enzyme TPP-binding" evidence="4">
    <location>
        <begin position="45"/>
        <end position="192"/>
    </location>
</feature>
<dbReference type="Gene3D" id="3.40.920.10">
    <property type="entry name" value="Pyruvate-ferredoxin oxidoreductase, PFOR, domain III"/>
    <property type="match status" value="1"/>
</dbReference>
<dbReference type="PROSITE" id="PS00187">
    <property type="entry name" value="TPP_ENZYMES"/>
    <property type="match status" value="1"/>
</dbReference>
<keyword evidence="1" id="KW-0560">Oxidoreductase</keyword>
<dbReference type="SUPFAM" id="SSF53323">
    <property type="entry name" value="Pyruvate-ferredoxin oxidoreductase, PFOR, domain III"/>
    <property type="match status" value="1"/>
</dbReference>
<organism evidence="5 6">
    <name type="scientific">Stygiobacter electus</name>
    <dbReference type="NCBI Taxonomy" id="3032292"/>
    <lineage>
        <taxon>Bacteria</taxon>
        <taxon>Pseudomonadati</taxon>
        <taxon>Ignavibacteriota</taxon>
        <taxon>Ignavibacteria</taxon>
        <taxon>Ignavibacteriales</taxon>
        <taxon>Melioribacteraceae</taxon>
        <taxon>Stygiobacter</taxon>
    </lineage>
</organism>
<dbReference type="Pfam" id="PF01558">
    <property type="entry name" value="POR"/>
    <property type="match status" value="1"/>
</dbReference>
<gene>
    <name evidence="5" type="ORF">P0M35_05320</name>
</gene>
<protein>
    <submittedName>
        <fullName evidence="5">Thiamine pyrophosphate-dependent enzyme</fullName>
    </submittedName>
</protein>
<dbReference type="Proteomes" id="UP001221302">
    <property type="component" value="Unassembled WGS sequence"/>
</dbReference>
<dbReference type="EMBL" id="JARGDL010000004">
    <property type="protein sequence ID" value="MDF1611559.1"/>
    <property type="molecule type" value="Genomic_DNA"/>
</dbReference>
<feature type="domain" description="Pyruvate/ketoisovalerate oxidoreductase catalytic" evidence="3">
    <location>
        <begin position="260"/>
        <end position="394"/>
    </location>
</feature>
<dbReference type="InterPro" id="IPR019752">
    <property type="entry name" value="Pyrv/ketoisovalerate_OxRed_cat"/>
</dbReference>
<dbReference type="InterPro" id="IPR011766">
    <property type="entry name" value="TPP_enzyme_TPP-bd"/>
</dbReference>
<evidence type="ECO:0000313" key="5">
    <source>
        <dbReference type="EMBL" id="MDF1611559.1"/>
    </source>
</evidence>
<dbReference type="InterPro" id="IPR029061">
    <property type="entry name" value="THDP-binding"/>
</dbReference>
<evidence type="ECO:0000259" key="4">
    <source>
        <dbReference type="Pfam" id="PF02775"/>
    </source>
</evidence>
<name>A0AAE3P005_9BACT</name>
<keyword evidence="2" id="KW-0786">Thiamine pyrophosphate</keyword>
<dbReference type="AlphaFoldDB" id="A0AAE3P005"/>
<evidence type="ECO:0000256" key="2">
    <source>
        <dbReference type="ARBA" id="ARBA00023052"/>
    </source>
</evidence>
<evidence type="ECO:0000259" key="3">
    <source>
        <dbReference type="Pfam" id="PF01558"/>
    </source>
</evidence>
<dbReference type="PANTHER" id="PTHR48084:SF4">
    <property type="entry name" value="2-OXOGLUTARATE OXIDOREDUCTASE SUBUNIT KORB"/>
    <property type="match status" value="1"/>
</dbReference>
<dbReference type="SUPFAM" id="SSF52518">
    <property type="entry name" value="Thiamin diphosphate-binding fold (THDP-binding)"/>
    <property type="match status" value="1"/>
</dbReference>
<dbReference type="InterPro" id="IPR051457">
    <property type="entry name" value="2-oxoacid:Fd_oxidoreductase"/>
</dbReference>
<comment type="caution">
    <text evidence="5">The sequence shown here is derived from an EMBL/GenBank/DDBJ whole genome shotgun (WGS) entry which is preliminary data.</text>
</comment>
<dbReference type="GO" id="GO:0016625">
    <property type="term" value="F:oxidoreductase activity, acting on the aldehyde or oxo group of donors, iron-sulfur protein as acceptor"/>
    <property type="evidence" value="ECO:0007669"/>
    <property type="project" value="UniProtKB-ARBA"/>
</dbReference>
<sequence>MFSSLLIDKNSPYCPGCGHLNVTLNLAKAIESLNIDPLDVIVVSDIGCCGLIDPSLASHTIHGLHGRACALASGISLAIENPNKKIIAVQGDGGATIGIAHLLEAARRNFNVTLIVNNNQIYGMTGGQLSGLSSENFQHEHANINESISPFNLIELAKSAGASYTCQLVGKGDFSEYLKKAITINGFSIIEILEVCPSYGYQKYSEIENLGFGTTEFTNERKPFKLNKAEIKSLINFNESKIFFESKLDKPLKIILAGSAGEGIQSAGELFARAAIKCKLNVTKKGDYPITVGTGFSVSELIISPNEIHYTGIEKADMLIAISQVGFDYTKSKIDDSTIVLADSSIQNINSSNKIIFDFGKIFGRKNSAVASLGTLINLKNFFPFEAFEDSLLESKHRDKFLPLIEKIKTFTSEINHIA</sequence>
<dbReference type="Gene3D" id="3.40.50.970">
    <property type="match status" value="1"/>
</dbReference>
<dbReference type="GO" id="GO:0045333">
    <property type="term" value="P:cellular respiration"/>
    <property type="evidence" value="ECO:0007669"/>
    <property type="project" value="UniProtKB-ARBA"/>
</dbReference>
<dbReference type="RefSeq" id="WP_321535325.1">
    <property type="nucleotide sequence ID" value="NZ_JARGDL010000004.1"/>
</dbReference>
<dbReference type="InterPro" id="IPR000399">
    <property type="entry name" value="TPP-bd_CS"/>
</dbReference>